<dbReference type="Proteomes" id="UP000054481">
    <property type="component" value="Unassembled WGS sequence"/>
</dbReference>
<organism evidence="1 2">
    <name type="scientific">Hirsutella minnesotensis 3608</name>
    <dbReference type="NCBI Taxonomy" id="1043627"/>
    <lineage>
        <taxon>Eukaryota</taxon>
        <taxon>Fungi</taxon>
        <taxon>Dikarya</taxon>
        <taxon>Ascomycota</taxon>
        <taxon>Pezizomycotina</taxon>
        <taxon>Sordariomycetes</taxon>
        <taxon>Hypocreomycetidae</taxon>
        <taxon>Hypocreales</taxon>
        <taxon>Ophiocordycipitaceae</taxon>
        <taxon>Hirsutella</taxon>
    </lineage>
</organism>
<evidence type="ECO:0000313" key="1">
    <source>
        <dbReference type="EMBL" id="KJZ69374.1"/>
    </source>
</evidence>
<dbReference type="OrthoDB" id="3499148at2759"/>
<keyword evidence="2" id="KW-1185">Reference proteome</keyword>
<proteinExistence type="predicted"/>
<dbReference type="EMBL" id="KQ030722">
    <property type="protein sequence ID" value="KJZ69374.1"/>
    <property type="molecule type" value="Genomic_DNA"/>
</dbReference>
<gene>
    <name evidence="1" type="ORF">HIM_11235</name>
</gene>
<reference evidence="1 2" key="1">
    <citation type="journal article" date="2014" name="Genome Biol. Evol.">
        <title>Comparative genomics and transcriptomics analyses reveal divergent lifestyle features of nematode endoparasitic fungus Hirsutella minnesotensis.</title>
        <authorList>
            <person name="Lai Y."/>
            <person name="Liu K."/>
            <person name="Zhang X."/>
            <person name="Zhang X."/>
            <person name="Li K."/>
            <person name="Wang N."/>
            <person name="Shu C."/>
            <person name="Wu Y."/>
            <person name="Wang C."/>
            <person name="Bushley K.E."/>
            <person name="Xiang M."/>
            <person name="Liu X."/>
        </authorList>
    </citation>
    <scope>NUCLEOTIDE SEQUENCE [LARGE SCALE GENOMIC DNA]</scope>
    <source>
        <strain evidence="1 2">3608</strain>
    </source>
</reference>
<protein>
    <submittedName>
        <fullName evidence="1">Uncharacterized protein</fullName>
    </submittedName>
</protein>
<sequence>MSDSELAQSLLASFLSFLSSEWTKDRLPYNFLSSVRAARSAPSHDTSRIFLDCGFQAWTAYFIVKPGKANASGQTAQRQRFAALDSESFEARRDLANRVAAERPHPTVAKLIESMEQVARTSEQSVAVPSKRPCTEDHSTGREFLVSPLYANERPQDLPTHHDASHTDAVPAQAKHDITSGADIEGLALFPEYLRGAIRRDDAGDGKTAAVSMNFPPDIIADVDCAMTMEILPNKVERLAILLFDAHLEMNGKVRELVLPGGITAIAYRLQGGRPGPVSDVFGAETVAAIESAPYRRYEVSEGTIATRCVSMSDFVDADKGAIITLTLGMREASQIFEKLFKSKLHSRYVECSRVQQ</sequence>
<accession>A0A0F8A1F1</accession>
<evidence type="ECO:0000313" key="2">
    <source>
        <dbReference type="Proteomes" id="UP000054481"/>
    </source>
</evidence>
<dbReference type="AlphaFoldDB" id="A0A0F8A1F1"/>
<name>A0A0F8A1F1_9HYPO</name>